<proteinExistence type="predicted"/>
<keyword evidence="3" id="KW-1185">Reference proteome</keyword>
<accession>A0ABD2XEB4</accession>
<dbReference type="Pfam" id="PF00721">
    <property type="entry name" value="TMV_coat"/>
    <property type="match status" value="1"/>
</dbReference>
<dbReference type="AlphaFoldDB" id="A0ABD2XEB4"/>
<dbReference type="EMBL" id="JBJJXI010000030">
    <property type="protein sequence ID" value="KAL3403480.1"/>
    <property type="molecule type" value="Genomic_DNA"/>
</dbReference>
<name>A0ABD2XEB4_9HYME</name>
<dbReference type="Proteomes" id="UP001627154">
    <property type="component" value="Unassembled WGS sequence"/>
</dbReference>
<dbReference type="InterPro" id="IPR036417">
    <property type="entry name" value="TMV-like_coat_sf"/>
</dbReference>
<reference evidence="2 3" key="1">
    <citation type="journal article" date="2024" name="bioRxiv">
        <title>A reference genome for Trichogramma kaykai: A tiny desert-dwelling parasitoid wasp with competing sex-ratio distorters.</title>
        <authorList>
            <person name="Culotta J."/>
            <person name="Lindsey A.R."/>
        </authorList>
    </citation>
    <scope>NUCLEOTIDE SEQUENCE [LARGE SCALE GENOMIC DNA]</scope>
    <source>
        <strain evidence="2 3">KSX58</strain>
    </source>
</reference>
<evidence type="ECO:0000313" key="3">
    <source>
        <dbReference type="Proteomes" id="UP001627154"/>
    </source>
</evidence>
<feature type="region of interest" description="Disordered" evidence="1">
    <location>
        <begin position="201"/>
        <end position="223"/>
    </location>
</feature>
<gene>
    <name evidence="2" type="ORF">TKK_003754</name>
</gene>
<sequence>MAPLNLPDHNPDPPQAPGYYQNWNDSHNFLLQHQFAKEADMTVAVQHLLGLNIFVANQRLESIGVINNFSWVWGRFIFSRTCRFPNEPKYLDYTAGGIGIYFRTSRNILRNFRQDAPAPINEETNRMYRAMLERALESPQAVNRVTSFRIFDRQSFESYYGLEWVEGEEPEAAGPHVDNVNGHANGHVNDHVNGHVNGHVNVHADHGDAHSDHGDDHEQEPGR</sequence>
<dbReference type="InterPro" id="IPR001337">
    <property type="entry name" value="TMV-like_coat"/>
</dbReference>
<organism evidence="2 3">
    <name type="scientific">Trichogramma kaykai</name>
    <dbReference type="NCBI Taxonomy" id="54128"/>
    <lineage>
        <taxon>Eukaryota</taxon>
        <taxon>Metazoa</taxon>
        <taxon>Ecdysozoa</taxon>
        <taxon>Arthropoda</taxon>
        <taxon>Hexapoda</taxon>
        <taxon>Insecta</taxon>
        <taxon>Pterygota</taxon>
        <taxon>Neoptera</taxon>
        <taxon>Endopterygota</taxon>
        <taxon>Hymenoptera</taxon>
        <taxon>Apocrita</taxon>
        <taxon>Proctotrupomorpha</taxon>
        <taxon>Chalcidoidea</taxon>
        <taxon>Trichogrammatidae</taxon>
        <taxon>Trichogramma</taxon>
    </lineage>
</organism>
<protein>
    <submittedName>
        <fullName evidence="2">Uncharacterized protein</fullName>
    </submittedName>
</protein>
<dbReference type="Gene3D" id="1.20.120.70">
    <property type="entry name" value="Tobacco mosaic virus-like, coat protein"/>
    <property type="match status" value="1"/>
</dbReference>
<comment type="caution">
    <text evidence="2">The sequence shown here is derived from an EMBL/GenBank/DDBJ whole genome shotgun (WGS) entry which is preliminary data.</text>
</comment>
<evidence type="ECO:0000256" key="1">
    <source>
        <dbReference type="SAM" id="MobiDB-lite"/>
    </source>
</evidence>
<feature type="compositionally biased region" description="Basic and acidic residues" evidence="1">
    <location>
        <begin position="202"/>
        <end position="223"/>
    </location>
</feature>
<evidence type="ECO:0000313" key="2">
    <source>
        <dbReference type="EMBL" id="KAL3403480.1"/>
    </source>
</evidence>